<dbReference type="AlphaFoldDB" id="A0A1E3QFT6"/>
<keyword evidence="2" id="KW-1185">Reference proteome</keyword>
<evidence type="ECO:0000313" key="2">
    <source>
        <dbReference type="Proteomes" id="UP000094385"/>
    </source>
</evidence>
<sequence length="78" mass="8651">MSGISGTWSTDAKRDPETVSCGAFLSDGYSPSRRYIKQHSYQVIDTSYYSLEIPRIIKFNTCSRSASSAKGILECAYP</sequence>
<organism evidence="1 2">
    <name type="scientific">Lipomyces starkeyi NRRL Y-11557</name>
    <dbReference type="NCBI Taxonomy" id="675824"/>
    <lineage>
        <taxon>Eukaryota</taxon>
        <taxon>Fungi</taxon>
        <taxon>Dikarya</taxon>
        <taxon>Ascomycota</taxon>
        <taxon>Saccharomycotina</taxon>
        <taxon>Lipomycetes</taxon>
        <taxon>Lipomycetales</taxon>
        <taxon>Lipomycetaceae</taxon>
        <taxon>Lipomyces</taxon>
    </lineage>
</organism>
<accession>A0A1E3QFT6</accession>
<gene>
    <name evidence="1" type="ORF">LIPSTDRAFT_68534</name>
</gene>
<name>A0A1E3QFT6_LIPST</name>
<dbReference type="EMBL" id="KV454290">
    <property type="protein sequence ID" value="ODQ75867.1"/>
    <property type="molecule type" value="Genomic_DNA"/>
</dbReference>
<dbReference type="Proteomes" id="UP000094385">
    <property type="component" value="Unassembled WGS sequence"/>
</dbReference>
<reference evidence="1 2" key="1">
    <citation type="journal article" date="2016" name="Proc. Natl. Acad. Sci. U.S.A.">
        <title>Comparative genomics of biotechnologically important yeasts.</title>
        <authorList>
            <person name="Riley R."/>
            <person name="Haridas S."/>
            <person name="Wolfe K.H."/>
            <person name="Lopes M.R."/>
            <person name="Hittinger C.T."/>
            <person name="Goeker M."/>
            <person name="Salamov A.A."/>
            <person name="Wisecaver J.H."/>
            <person name="Long T.M."/>
            <person name="Calvey C.H."/>
            <person name="Aerts A.L."/>
            <person name="Barry K.W."/>
            <person name="Choi C."/>
            <person name="Clum A."/>
            <person name="Coughlan A.Y."/>
            <person name="Deshpande S."/>
            <person name="Douglass A.P."/>
            <person name="Hanson S.J."/>
            <person name="Klenk H.-P."/>
            <person name="LaButti K.M."/>
            <person name="Lapidus A."/>
            <person name="Lindquist E.A."/>
            <person name="Lipzen A.M."/>
            <person name="Meier-Kolthoff J.P."/>
            <person name="Ohm R.A."/>
            <person name="Otillar R.P."/>
            <person name="Pangilinan J.L."/>
            <person name="Peng Y."/>
            <person name="Rokas A."/>
            <person name="Rosa C.A."/>
            <person name="Scheuner C."/>
            <person name="Sibirny A.A."/>
            <person name="Slot J.C."/>
            <person name="Stielow J.B."/>
            <person name="Sun H."/>
            <person name="Kurtzman C.P."/>
            <person name="Blackwell M."/>
            <person name="Grigoriev I.V."/>
            <person name="Jeffries T.W."/>
        </authorList>
    </citation>
    <scope>NUCLEOTIDE SEQUENCE [LARGE SCALE GENOMIC DNA]</scope>
    <source>
        <strain evidence="1 2">NRRL Y-11557</strain>
    </source>
</reference>
<proteinExistence type="predicted"/>
<protein>
    <submittedName>
        <fullName evidence="1">Uncharacterized protein</fullName>
    </submittedName>
</protein>
<evidence type="ECO:0000313" key="1">
    <source>
        <dbReference type="EMBL" id="ODQ75867.1"/>
    </source>
</evidence>